<evidence type="ECO:0000313" key="3">
    <source>
        <dbReference type="Proteomes" id="UP000325780"/>
    </source>
</evidence>
<keyword evidence="3" id="KW-1185">Reference proteome</keyword>
<dbReference type="Proteomes" id="UP000325780">
    <property type="component" value="Unassembled WGS sequence"/>
</dbReference>
<gene>
    <name evidence="2" type="ORF">BDV25DRAFT_138850</name>
</gene>
<feature type="chain" id="PRO_5025009739" evidence="1">
    <location>
        <begin position="21"/>
        <end position="181"/>
    </location>
</feature>
<protein>
    <submittedName>
        <fullName evidence="2">Uncharacterized protein</fullName>
    </submittedName>
</protein>
<evidence type="ECO:0000313" key="2">
    <source>
        <dbReference type="EMBL" id="KAE8151430.1"/>
    </source>
</evidence>
<organism evidence="2 3">
    <name type="scientific">Aspergillus avenaceus</name>
    <dbReference type="NCBI Taxonomy" id="36643"/>
    <lineage>
        <taxon>Eukaryota</taxon>
        <taxon>Fungi</taxon>
        <taxon>Dikarya</taxon>
        <taxon>Ascomycota</taxon>
        <taxon>Pezizomycotina</taxon>
        <taxon>Eurotiomycetes</taxon>
        <taxon>Eurotiomycetidae</taxon>
        <taxon>Eurotiales</taxon>
        <taxon>Aspergillaceae</taxon>
        <taxon>Aspergillus</taxon>
        <taxon>Aspergillus subgen. Circumdati</taxon>
    </lineage>
</organism>
<accession>A0A5N6TYM1</accession>
<keyword evidence="1" id="KW-0732">Signal</keyword>
<dbReference type="AlphaFoldDB" id="A0A5N6TYM1"/>
<evidence type="ECO:0000256" key="1">
    <source>
        <dbReference type="SAM" id="SignalP"/>
    </source>
</evidence>
<proteinExistence type="predicted"/>
<dbReference type="EMBL" id="ML742071">
    <property type="protein sequence ID" value="KAE8151430.1"/>
    <property type="molecule type" value="Genomic_DNA"/>
</dbReference>
<name>A0A5N6TYM1_ASPAV</name>
<feature type="signal peptide" evidence="1">
    <location>
        <begin position="1"/>
        <end position="20"/>
    </location>
</feature>
<sequence length="181" mass="20482">MRSLEASLLAFLALSGYASAAFVPSQLSLFDKDPHHGVTDPMEFDQGVFKLCHRRNACSNDNQPVENQAVRPGAGFHLWDYEGWSTDGPLYAPDYLAATGFVYPGREGFRRYARFKGEHPDEEDAYHGIIRLSLMVSDAYIDSNRLGLRIMPENTTLYATDQNTNAYERIRFHRVACPVEE</sequence>
<reference evidence="2 3" key="1">
    <citation type="submission" date="2019-04" db="EMBL/GenBank/DDBJ databases">
        <title>Friends and foes A comparative genomics study of 23 Aspergillus species from section Flavi.</title>
        <authorList>
            <consortium name="DOE Joint Genome Institute"/>
            <person name="Kjaerbolling I."/>
            <person name="Vesth T."/>
            <person name="Frisvad J.C."/>
            <person name="Nybo J.L."/>
            <person name="Theobald S."/>
            <person name="Kildgaard S."/>
            <person name="Isbrandt T."/>
            <person name="Kuo A."/>
            <person name="Sato A."/>
            <person name="Lyhne E.K."/>
            <person name="Kogle M.E."/>
            <person name="Wiebenga A."/>
            <person name="Kun R.S."/>
            <person name="Lubbers R.J."/>
            <person name="Makela M.R."/>
            <person name="Barry K."/>
            <person name="Chovatia M."/>
            <person name="Clum A."/>
            <person name="Daum C."/>
            <person name="Haridas S."/>
            <person name="He G."/>
            <person name="LaButti K."/>
            <person name="Lipzen A."/>
            <person name="Mondo S."/>
            <person name="Riley R."/>
            <person name="Salamov A."/>
            <person name="Simmons B.A."/>
            <person name="Magnuson J.K."/>
            <person name="Henrissat B."/>
            <person name="Mortensen U.H."/>
            <person name="Larsen T.O."/>
            <person name="Devries R.P."/>
            <person name="Grigoriev I.V."/>
            <person name="Machida M."/>
            <person name="Baker S.E."/>
            <person name="Andersen M.R."/>
        </authorList>
    </citation>
    <scope>NUCLEOTIDE SEQUENCE [LARGE SCALE GENOMIC DNA]</scope>
    <source>
        <strain evidence="2 3">IBT 18842</strain>
    </source>
</reference>